<evidence type="ECO:0000256" key="15">
    <source>
        <dbReference type="SAM" id="Phobius"/>
    </source>
</evidence>
<evidence type="ECO:0000256" key="3">
    <source>
        <dbReference type="ARBA" id="ARBA00012438"/>
    </source>
</evidence>
<dbReference type="SMART" id="SM00304">
    <property type="entry name" value="HAMP"/>
    <property type="match status" value="1"/>
</dbReference>
<keyword evidence="11" id="KW-0067">ATP-binding</keyword>
<accession>A0A423PJQ2</accession>
<dbReference type="PRINTS" id="PR00344">
    <property type="entry name" value="BCTRLSENSOR"/>
</dbReference>
<evidence type="ECO:0000256" key="13">
    <source>
        <dbReference type="ARBA" id="ARBA00023012"/>
    </source>
</evidence>
<keyword evidence="7" id="KW-0808">Transferase</keyword>
<evidence type="ECO:0000313" key="18">
    <source>
        <dbReference type="EMBL" id="ROO25828.1"/>
    </source>
</evidence>
<evidence type="ECO:0000313" key="19">
    <source>
        <dbReference type="Proteomes" id="UP000285123"/>
    </source>
</evidence>
<feature type="transmembrane region" description="Helical" evidence="15">
    <location>
        <begin position="12"/>
        <end position="31"/>
    </location>
</feature>
<keyword evidence="12 15" id="KW-1133">Transmembrane helix</keyword>
<feature type="transmembrane region" description="Helical" evidence="15">
    <location>
        <begin position="160"/>
        <end position="181"/>
    </location>
</feature>
<organism evidence="18 19">
    <name type="scientific">Salinisphaera orenii YIM 95161</name>
    <dbReference type="NCBI Taxonomy" id="1051139"/>
    <lineage>
        <taxon>Bacteria</taxon>
        <taxon>Pseudomonadati</taxon>
        <taxon>Pseudomonadota</taxon>
        <taxon>Gammaproteobacteria</taxon>
        <taxon>Salinisphaerales</taxon>
        <taxon>Salinisphaeraceae</taxon>
        <taxon>Salinisphaera</taxon>
    </lineage>
</organism>
<keyword evidence="6" id="KW-0597">Phosphoprotein</keyword>
<dbReference type="InterPro" id="IPR004358">
    <property type="entry name" value="Sig_transdc_His_kin-like_C"/>
</dbReference>
<evidence type="ECO:0000259" key="16">
    <source>
        <dbReference type="PROSITE" id="PS50109"/>
    </source>
</evidence>
<dbReference type="SMART" id="SM00388">
    <property type="entry name" value="HisKA"/>
    <property type="match status" value="1"/>
</dbReference>
<dbReference type="PROSITE" id="PS50109">
    <property type="entry name" value="HIS_KIN"/>
    <property type="match status" value="1"/>
</dbReference>
<dbReference type="GO" id="GO:0000155">
    <property type="term" value="F:phosphorelay sensor kinase activity"/>
    <property type="evidence" value="ECO:0007669"/>
    <property type="project" value="InterPro"/>
</dbReference>
<dbReference type="Pfam" id="PF00672">
    <property type="entry name" value="HAMP"/>
    <property type="match status" value="1"/>
</dbReference>
<dbReference type="SUPFAM" id="SSF55874">
    <property type="entry name" value="ATPase domain of HSP90 chaperone/DNA topoisomerase II/histidine kinase"/>
    <property type="match status" value="1"/>
</dbReference>
<feature type="domain" description="Histidine kinase" evidence="16">
    <location>
        <begin position="244"/>
        <end position="443"/>
    </location>
</feature>
<dbReference type="InterPro" id="IPR050980">
    <property type="entry name" value="2C_sensor_his_kinase"/>
</dbReference>
<evidence type="ECO:0000256" key="5">
    <source>
        <dbReference type="ARBA" id="ARBA00022519"/>
    </source>
</evidence>
<comment type="subcellular location">
    <subcellularLocation>
        <location evidence="2">Cell inner membrane</location>
        <topology evidence="2">Multi-pass membrane protein</topology>
    </subcellularLocation>
</comment>
<comment type="caution">
    <text evidence="18">The sequence shown here is derived from an EMBL/GenBank/DDBJ whole genome shotgun (WGS) entry which is preliminary data.</text>
</comment>
<protein>
    <recommendedName>
        <fullName evidence="3">histidine kinase</fullName>
        <ecNumber evidence="3">2.7.13.3</ecNumber>
    </recommendedName>
</protein>
<dbReference type="CDD" id="cd00075">
    <property type="entry name" value="HATPase"/>
    <property type="match status" value="1"/>
</dbReference>
<evidence type="ECO:0000256" key="10">
    <source>
        <dbReference type="ARBA" id="ARBA00022777"/>
    </source>
</evidence>
<gene>
    <name evidence="18" type="ORF">SAHL_13620</name>
</gene>
<dbReference type="Gene3D" id="1.10.287.130">
    <property type="match status" value="1"/>
</dbReference>
<keyword evidence="13" id="KW-0902">Two-component regulatory system</keyword>
<dbReference type="PANTHER" id="PTHR44936">
    <property type="entry name" value="SENSOR PROTEIN CREC"/>
    <property type="match status" value="1"/>
</dbReference>
<evidence type="ECO:0000256" key="9">
    <source>
        <dbReference type="ARBA" id="ARBA00022741"/>
    </source>
</evidence>
<dbReference type="GO" id="GO:0005524">
    <property type="term" value="F:ATP binding"/>
    <property type="evidence" value="ECO:0007669"/>
    <property type="project" value="UniProtKB-KW"/>
</dbReference>
<keyword evidence="4" id="KW-1003">Cell membrane</keyword>
<keyword evidence="9" id="KW-0547">Nucleotide-binding</keyword>
<dbReference type="EC" id="2.7.13.3" evidence="3"/>
<dbReference type="CDD" id="cd06225">
    <property type="entry name" value="HAMP"/>
    <property type="match status" value="1"/>
</dbReference>
<dbReference type="SUPFAM" id="SSF47384">
    <property type="entry name" value="Homodimeric domain of signal transducing histidine kinase"/>
    <property type="match status" value="1"/>
</dbReference>
<dbReference type="SUPFAM" id="SSF158472">
    <property type="entry name" value="HAMP domain-like"/>
    <property type="match status" value="1"/>
</dbReference>
<evidence type="ECO:0000256" key="8">
    <source>
        <dbReference type="ARBA" id="ARBA00022692"/>
    </source>
</evidence>
<name>A0A423PJQ2_9GAMM</name>
<dbReference type="EMBL" id="AYKF01000109">
    <property type="protein sequence ID" value="ROO25828.1"/>
    <property type="molecule type" value="Genomic_DNA"/>
</dbReference>
<keyword evidence="8 15" id="KW-0812">Transmembrane</keyword>
<dbReference type="PANTHER" id="PTHR44936:SF5">
    <property type="entry name" value="SENSOR HISTIDINE KINASE ENVZ"/>
    <property type="match status" value="1"/>
</dbReference>
<evidence type="ECO:0000256" key="7">
    <source>
        <dbReference type="ARBA" id="ARBA00022679"/>
    </source>
</evidence>
<keyword evidence="10 18" id="KW-0418">Kinase</keyword>
<dbReference type="InterPro" id="IPR005467">
    <property type="entry name" value="His_kinase_dom"/>
</dbReference>
<evidence type="ECO:0000256" key="2">
    <source>
        <dbReference type="ARBA" id="ARBA00004429"/>
    </source>
</evidence>
<dbReference type="Pfam" id="PF00512">
    <property type="entry name" value="HisKA"/>
    <property type="match status" value="1"/>
</dbReference>
<dbReference type="CDD" id="cd00082">
    <property type="entry name" value="HisKA"/>
    <property type="match status" value="1"/>
</dbReference>
<dbReference type="Gene3D" id="3.30.565.10">
    <property type="entry name" value="Histidine kinase-like ATPase, C-terminal domain"/>
    <property type="match status" value="1"/>
</dbReference>
<evidence type="ECO:0000256" key="6">
    <source>
        <dbReference type="ARBA" id="ARBA00022553"/>
    </source>
</evidence>
<dbReference type="InterPro" id="IPR003594">
    <property type="entry name" value="HATPase_dom"/>
</dbReference>
<dbReference type="AlphaFoldDB" id="A0A423PJQ2"/>
<comment type="catalytic activity">
    <reaction evidence="1">
        <text>ATP + protein L-histidine = ADP + protein N-phospho-L-histidine.</text>
        <dbReference type="EC" id="2.7.13.3"/>
    </reaction>
</comment>
<dbReference type="InterPro" id="IPR003660">
    <property type="entry name" value="HAMP_dom"/>
</dbReference>
<dbReference type="GO" id="GO:0005886">
    <property type="term" value="C:plasma membrane"/>
    <property type="evidence" value="ECO:0007669"/>
    <property type="project" value="UniProtKB-SubCell"/>
</dbReference>
<dbReference type="InterPro" id="IPR003661">
    <property type="entry name" value="HisK_dim/P_dom"/>
</dbReference>
<reference evidence="18 19" key="1">
    <citation type="submission" date="2013-10" db="EMBL/GenBank/DDBJ databases">
        <title>Salinisphaera halophila YIM 95161 Genome Sequencing.</title>
        <authorList>
            <person name="Lai Q."/>
            <person name="Li C."/>
            <person name="Shao Z."/>
        </authorList>
    </citation>
    <scope>NUCLEOTIDE SEQUENCE [LARGE SCALE GENOMIC DNA]</scope>
    <source>
        <strain evidence="18 19">YIM 95161</strain>
    </source>
</reference>
<dbReference type="InterPro" id="IPR036097">
    <property type="entry name" value="HisK_dim/P_sf"/>
</dbReference>
<feature type="domain" description="HAMP" evidence="17">
    <location>
        <begin position="184"/>
        <end position="236"/>
    </location>
</feature>
<dbReference type="PROSITE" id="PS50885">
    <property type="entry name" value="HAMP"/>
    <property type="match status" value="1"/>
</dbReference>
<keyword evidence="5" id="KW-0997">Cell inner membrane</keyword>
<evidence type="ECO:0000259" key="17">
    <source>
        <dbReference type="PROSITE" id="PS50885"/>
    </source>
</evidence>
<evidence type="ECO:0000256" key="4">
    <source>
        <dbReference type="ARBA" id="ARBA00022475"/>
    </source>
</evidence>
<evidence type="ECO:0000256" key="14">
    <source>
        <dbReference type="ARBA" id="ARBA00023136"/>
    </source>
</evidence>
<evidence type="ECO:0000256" key="11">
    <source>
        <dbReference type="ARBA" id="ARBA00022840"/>
    </source>
</evidence>
<proteinExistence type="predicted"/>
<dbReference type="Pfam" id="PF02518">
    <property type="entry name" value="HATPase_c"/>
    <property type="match status" value="1"/>
</dbReference>
<dbReference type="RefSeq" id="WP_245968539.1">
    <property type="nucleotide sequence ID" value="NZ_AYKF01000109.1"/>
</dbReference>
<sequence length="445" mass="49293">MRVVPASLSGRIVALTLLALVVSQLVSFFIFMHERDRFLERVVLSNMGESVASAMRTLDFVPPVHRADVVKALSTRDLRYRLADSPGRLFEQHSPEARGMARDLARGMEVDVARLRVAIGPGLAHGPNRQAGDALRLAVRLDEGQWLRARQRLFDPTRRWAQSSLTTLLVSALLMVMIVVVTSRRMTRPLRELARAAERFGRGEDVDPLPERGPEEIRRSITAFNRMRERLTRFMAERTRMVAAIAHDLRTPITALRLRLEFLPDDDNTRSMARTLEDMAGMSEAALTFMREETAAEATRNVDLSALVDALCEDYRASGAAVVFEPEGRVALVCRPVAIRRALRNIIDNALAYGERATLTLSDGAESVVLEIADTGPGIDDADMQRVFDPFVRLEASRSRETGGTGLGLSIARSVVQGHGGEIGLVNAEGGGLIVRIRLPRDRTR</sequence>
<evidence type="ECO:0000256" key="12">
    <source>
        <dbReference type="ARBA" id="ARBA00022989"/>
    </source>
</evidence>
<keyword evidence="14 15" id="KW-0472">Membrane</keyword>
<dbReference type="SMART" id="SM00387">
    <property type="entry name" value="HATPase_c"/>
    <property type="match status" value="1"/>
</dbReference>
<dbReference type="Proteomes" id="UP000285123">
    <property type="component" value="Unassembled WGS sequence"/>
</dbReference>
<dbReference type="InterPro" id="IPR036890">
    <property type="entry name" value="HATPase_C_sf"/>
</dbReference>
<evidence type="ECO:0000256" key="1">
    <source>
        <dbReference type="ARBA" id="ARBA00000085"/>
    </source>
</evidence>